<dbReference type="RefSeq" id="WP_133581234.1">
    <property type="nucleotide sequence ID" value="NZ_SNYJ01000013.1"/>
</dbReference>
<proteinExistence type="predicted"/>
<dbReference type="AlphaFoldDB" id="A0A4R6U2P2"/>
<protein>
    <submittedName>
        <fullName evidence="1">Uncharacterized protein</fullName>
    </submittedName>
</protein>
<evidence type="ECO:0000313" key="2">
    <source>
        <dbReference type="Proteomes" id="UP000295632"/>
    </source>
</evidence>
<gene>
    <name evidence="1" type="ORF">EV213_11318</name>
</gene>
<dbReference type="Gene3D" id="3.40.50.450">
    <property type="match status" value="1"/>
</dbReference>
<keyword evidence="2" id="KW-1185">Reference proteome</keyword>
<dbReference type="Proteomes" id="UP000295632">
    <property type="component" value="Unassembled WGS sequence"/>
</dbReference>
<sequence length="272" mass="30392">MTKIKSCFIITPIGNAGSPTRRSADGVIKSVLKPELKKLGYEVSVSHEMTDSGSITRQILDKIISSDMVIANLTELNPNVMYELAVRHGARKPVVQVAVEGTKLPFDIIDERTLFFVNDMQGVTELKDKIGEVIESAENEENPDNPIFRTLGEKMYRDKLLESDSEKFDNSKKLDDIELMLKKLVSKSITSNNNIISKSDFSSIWLTCKNNDTNKILDILGKHGFFTGAGSRRANVDGDKETIGIDGLKDHEIMEIELILKNFDVLIEIKSN</sequence>
<comment type="caution">
    <text evidence="1">The sequence shown here is derived from an EMBL/GenBank/DDBJ whole genome shotgun (WGS) entry which is preliminary data.</text>
</comment>
<name>A0A4R6U2P2_9BACI</name>
<organism evidence="1 2">
    <name type="scientific">Aureibacillus halotolerans</name>
    <dbReference type="NCBI Taxonomy" id="1508390"/>
    <lineage>
        <taxon>Bacteria</taxon>
        <taxon>Bacillati</taxon>
        <taxon>Bacillota</taxon>
        <taxon>Bacilli</taxon>
        <taxon>Bacillales</taxon>
        <taxon>Bacillaceae</taxon>
        <taxon>Aureibacillus</taxon>
    </lineage>
</organism>
<dbReference type="OrthoDB" id="9815193at2"/>
<evidence type="ECO:0000313" key="1">
    <source>
        <dbReference type="EMBL" id="TDQ37384.1"/>
    </source>
</evidence>
<accession>A0A4R6U2P2</accession>
<dbReference type="EMBL" id="SNYJ01000013">
    <property type="protein sequence ID" value="TDQ37384.1"/>
    <property type="molecule type" value="Genomic_DNA"/>
</dbReference>
<reference evidence="1 2" key="1">
    <citation type="submission" date="2019-03" db="EMBL/GenBank/DDBJ databases">
        <title>Genomic Encyclopedia of Type Strains, Phase IV (KMG-IV): sequencing the most valuable type-strain genomes for metagenomic binning, comparative biology and taxonomic classification.</title>
        <authorList>
            <person name="Goeker M."/>
        </authorList>
    </citation>
    <scope>NUCLEOTIDE SEQUENCE [LARGE SCALE GENOMIC DNA]</scope>
    <source>
        <strain evidence="1 2">DSM 28697</strain>
    </source>
</reference>